<accession>A0AAJ0BW78</accession>
<evidence type="ECO:0000256" key="1">
    <source>
        <dbReference type="SAM" id="MobiDB-lite"/>
    </source>
</evidence>
<gene>
    <name evidence="2" type="ORF">QBC33DRAFT_543333</name>
</gene>
<dbReference type="EMBL" id="MU839014">
    <property type="protein sequence ID" value="KAK1765605.1"/>
    <property type="molecule type" value="Genomic_DNA"/>
</dbReference>
<feature type="compositionally biased region" description="Low complexity" evidence="1">
    <location>
        <begin position="221"/>
        <end position="242"/>
    </location>
</feature>
<protein>
    <submittedName>
        <fullName evidence="2">Uncharacterized protein</fullName>
    </submittedName>
</protein>
<dbReference type="RefSeq" id="XP_060281818.1">
    <property type="nucleotide sequence ID" value="XM_060428366.1"/>
</dbReference>
<dbReference type="AlphaFoldDB" id="A0AAJ0BW78"/>
<proteinExistence type="predicted"/>
<reference evidence="2" key="1">
    <citation type="submission" date="2023-06" db="EMBL/GenBank/DDBJ databases">
        <title>Genome-scale phylogeny and comparative genomics of the fungal order Sordariales.</title>
        <authorList>
            <consortium name="Lawrence Berkeley National Laboratory"/>
            <person name="Hensen N."/>
            <person name="Bonometti L."/>
            <person name="Westerberg I."/>
            <person name="Brannstrom I.O."/>
            <person name="Guillou S."/>
            <person name="Cros-Aarteil S."/>
            <person name="Calhoun S."/>
            <person name="Haridas S."/>
            <person name="Kuo A."/>
            <person name="Mondo S."/>
            <person name="Pangilinan J."/>
            <person name="Riley R."/>
            <person name="Labutti K."/>
            <person name="Andreopoulos B."/>
            <person name="Lipzen A."/>
            <person name="Chen C."/>
            <person name="Yanf M."/>
            <person name="Daum C."/>
            <person name="Ng V."/>
            <person name="Clum A."/>
            <person name="Steindorff A."/>
            <person name="Ohm R."/>
            <person name="Martin F."/>
            <person name="Silar P."/>
            <person name="Natvig D."/>
            <person name="Lalanne C."/>
            <person name="Gautier V."/>
            <person name="Ament-Velasquez S.L."/>
            <person name="Kruys A."/>
            <person name="Hutchinson M.I."/>
            <person name="Powell A.J."/>
            <person name="Barry K."/>
            <person name="Miller A.N."/>
            <person name="Grigoriev I.V."/>
            <person name="Debuchy R."/>
            <person name="Gladieux P."/>
            <person name="Thoren M.H."/>
            <person name="Johannesson H."/>
        </authorList>
    </citation>
    <scope>NUCLEOTIDE SEQUENCE</scope>
    <source>
        <strain evidence="2">8032-3</strain>
    </source>
</reference>
<dbReference type="GeneID" id="85311553"/>
<name>A0AAJ0BW78_9PEZI</name>
<comment type="caution">
    <text evidence="2">The sequence shown here is derived from an EMBL/GenBank/DDBJ whole genome shotgun (WGS) entry which is preliminary data.</text>
</comment>
<dbReference type="Proteomes" id="UP001244011">
    <property type="component" value="Unassembled WGS sequence"/>
</dbReference>
<evidence type="ECO:0000313" key="2">
    <source>
        <dbReference type="EMBL" id="KAK1765605.1"/>
    </source>
</evidence>
<organism evidence="2 3">
    <name type="scientific">Phialemonium atrogriseum</name>
    <dbReference type="NCBI Taxonomy" id="1093897"/>
    <lineage>
        <taxon>Eukaryota</taxon>
        <taxon>Fungi</taxon>
        <taxon>Dikarya</taxon>
        <taxon>Ascomycota</taxon>
        <taxon>Pezizomycotina</taxon>
        <taxon>Sordariomycetes</taxon>
        <taxon>Sordariomycetidae</taxon>
        <taxon>Cephalothecales</taxon>
        <taxon>Cephalothecaceae</taxon>
        <taxon>Phialemonium</taxon>
    </lineage>
</organism>
<sequence>MCRKTIYYNTYGDGAEDVTERVDTCRPGKMCSYPDLREYNRNFRFTKLQELSNPGPSSQADRLPTPYAADYHLNVLPPTPRRSKSPSPSRRRESGVFVNGAKIADVTGRKRHTTAAGPGSRDRVVVVPHAPEPPSPRPTLKRSGTMPEFDARAGQLQRRNSSREIPLGPVHILEGLASRRPSTRTTRDHHHQERRSRSPYIEEDREEREERRRRRAERRASTVYVSGGSDYSSSAPATSAASQQRKELRWKDQVDAEIAAQNQRIARRPKVRLHVHQDQEAPAKKGILKREATAAGDGAYEELRSAVERMGIQGGGGAGREEKRYWDRLRDRFEEPRERRRRSRVYYPGEGTYKYM</sequence>
<keyword evidence="3" id="KW-1185">Reference proteome</keyword>
<feature type="region of interest" description="Disordered" evidence="1">
    <location>
        <begin position="72"/>
        <end position="248"/>
    </location>
</feature>
<evidence type="ECO:0000313" key="3">
    <source>
        <dbReference type="Proteomes" id="UP001244011"/>
    </source>
</evidence>